<dbReference type="CDD" id="cd00293">
    <property type="entry name" value="USP-like"/>
    <property type="match status" value="1"/>
</dbReference>
<dbReference type="STRING" id="1365950.SAMN05428963_12069"/>
<keyword evidence="4" id="KW-1185">Reference proteome</keyword>
<feature type="domain" description="UspA" evidence="2">
    <location>
        <begin position="189"/>
        <end position="278"/>
    </location>
</feature>
<dbReference type="OrthoDB" id="9804721at2"/>
<name>A0A1T4T862_9HYPH</name>
<dbReference type="PANTHER" id="PTHR46268">
    <property type="entry name" value="STRESS RESPONSE PROTEIN NHAX"/>
    <property type="match status" value="1"/>
</dbReference>
<evidence type="ECO:0000313" key="3">
    <source>
        <dbReference type="EMBL" id="SKA36338.1"/>
    </source>
</evidence>
<gene>
    <name evidence="3" type="ORF">SAMN05428963_12069</name>
</gene>
<dbReference type="RefSeq" id="WP_078710223.1">
    <property type="nucleotide sequence ID" value="NZ_FUXL01000020.1"/>
</dbReference>
<dbReference type="Gene3D" id="3.40.50.12370">
    <property type="match status" value="1"/>
</dbReference>
<dbReference type="SUPFAM" id="SSF52402">
    <property type="entry name" value="Adenine nucleotide alpha hydrolases-like"/>
    <property type="match status" value="2"/>
</dbReference>
<sequence>MVKDMIVHLDGSERDDIALAHGEALAAQFEARLVGLYTNVFQTRFMPADLGGGTSADIIADILDQARRAGDDTEHRLRQRFELLRSDCELRRVDGSEGDLVQAVAHYARCHDIMIMLRPYGEDRPRWVQLTEAALFAGGRSVYLVPPAMPAPSRLDTVVVAWRDTFESTRAIAEAMPFLKRAASVILAAVEDPEEEGEDAAEGLLEMARHLERHGVQITVRRLPRRGKISEMLLNECQRAAADLLVMGAYGHTRFREWILGGTTRSILSQASLPVLMAH</sequence>
<comment type="similarity">
    <text evidence="1">Belongs to the universal stress protein A family.</text>
</comment>
<dbReference type="PANTHER" id="PTHR46268:SF15">
    <property type="entry name" value="UNIVERSAL STRESS PROTEIN HP_0031"/>
    <property type="match status" value="1"/>
</dbReference>
<evidence type="ECO:0000256" key="1">
    <source>
        <dbReference type="ARBA" id="ARBA00008791"/>
    </source>
</evidence>
<dbReference type="Pfam" id="PF00582">
    <property type="entry name" value="Usp"/>
    <property type="match status" value="1"/>
</dbReference>
<protein>
    <submittedName>
        <fullName evidence="3">Nucleotide-binding universal stress protein, UspA family</fullName>
    </submittedName>
</protein>
<dbReference type="Proteomes" id="UP000190135">
    <property type="component" value="Unassembled WGS sequence"/>
</dbReference>
<dbReference type="InterPro" id="IPR006016">
    <property type="entry name" value="UspA"/>
</dbReference>
<dbReference type="EMBL" id="FUXL01000020">
    <property type="protein sequence ID" value="SKA36338.1"/>
    <property type="molecule type" value="Genomic_DNA"/>
</dbReference>
<dbReference type="PRINTS" id="PR01438">
    <property type="entry name" value="UNVRSLSTRESS"/>
</dbReference>
<accession>A0A1T4T862</accession>
<evidence type="ECO:0000259" key="2">
    <source>
        <dbReference type="Pfam" id="PF00582"/>
    </source>
</evidence>
<proteinExistence type="inferred from homology"/>
<evidence type="ECO:0000313" key="4">
    <source>
        <dbReference type="Proteomes" id="UP000190135"/>
    </source>
</evidence>
<dbReference type="AlphaFoldDB" id="A0A1T4T862"/>
<organism evidence="3 4">
    <name type="scientific">Consotaella salsifontis</name>
    <dbReference type="NCBI Taxonomy" id="1365950"/>
    <lineage>
        <taxon>Bacteria</taxon>
        <taxon>Pseudomonadati</taxon>
        <taxon>Pseudomonadota</taxon>
        <taxon>Alphaproteobacteria</taxon>
        <taxon>Hyphomicrobiales</taxon>
        <taxon>Aurantimonadaceae</taxon>
        <taxon>Consotaella</taxon>
    </lineage>
</organism>
<dbReference type="InterPro" id="IPR006015">
    <property type="entry name" value="Universal_stress_UspA"/>
</dbReference>
<reference evidence="3 4" key="1">
    <citation type="submission" date="2017-02" db="EMBL/GenBank/DDBJ databases">
        <authorList>
            <person name="Peterson S.W."/>
        </authorList>
    </citation>
    <scope>NUCLEOTIDE SEQUENCE [LARGE SCALE GENOMIC DNA]</scope>
    <source>
        <strain evidence="3 4">USBA 369</strain>
    </source>
</reference>